<evidence type="ECO:0000313" key="2">
    <source>
        <dbReference type="EMBL" id="AWV08609.1"/>
    </source>
</evidence>
<dbReference type="OrthoDB" id="964913at2"/>
<feature type="chain" id="PRO_5015951602" evidence="1">
    <location>
        <begin position="22"/>
        <end position="131"/>
    </location>
</feature>
<keyword evidence="1" id="KW-0732">Signal</keyword>
<protein>
    <submittedName>
        <fullName evidence="2">G-type lysozyme inhibitor</fullName>
    </submittedName>
</protein>
<name>A0A2U9TG49_9GAMM</name>
<dbReference type="KEGG" id="lmb:C9I47_2940"/>
<accession>A0A2U9TG49</accession>
<dbReference type="EMBL" id="CP029843">
    <property type="protein sequence ID" value="AWV08609.1"/>
    <property type="molecule type" value="Genomic_DNA"/>
</dbReference>
<keyword evidence="3" id="KW-1185">Reference proteome</keyword>
<sequence>MPRFLRWLALGLALAGAAATAEDRKTVQAVQFAKGASASSVSGRVHGYDTASYTLGAKAGQTMEVRLTGSANAYFNVIAPGQDFAMEDAIERTEWSGELPADGSYRIEVFQPRAQARRGETAQYTIHFRID</sequence>
<gene>
    <name evidence="2" type="ORF">C9I47_2940</name>
</gene>
<dbReference type="RefSeq" id="WP_111267632.1">
    <property type="nucleotide sequence ID" value="NZ_CP029843.1"/>
</dbReference>
<evidence type="ECO:0000313" key="3">
    <source>
        <dbReference type="Proteomes" id="UP000249447"/>
    </source>
</evidence>
<dbReference type="Gene3D" id="2.60.120.380">
    <property type="match status" value="1"/>
</dbReference>
<dbReference type="Proteomes" id="UP000249447">
    <property type="component" value="Chromosome"/>
</dbReference>
<reference evidence="2 3" key="1">
    <citation type="submission" date="2018-05" db="EMBL/GenBank/DDBJ databases">
        <title>The complete genome of Lysobacter maris HZ9B, a marine bacterium antagonistic against terrestrial plant pathogens.</title>
        <authorList>
            <person name="Zhang X.-Q."/>
        </authorList>
    </citation>
    <scope>NUCLEOTIDE SEQUENCE [LARGE SCALE GENOMIC DNA]</scope>
    <source>
        <strain evidence="2 3">HZ9B</strain>
    </source>
</reference>
<organism evidence="2 3">
    <name type="scientific">Marilutibacter maris</name>
    <dbReference type="NCBI Taxonomy" id="1605891"/>
    <lineage>
        <taxon>Bacteria</taxon>
        <taxon>Pseudomonadati</taxon>
        <taxon>Pseudomonadota</taxon>
        <taxon>Gammaproteobacteria</taxon>
        <taxon>Lysobacterales</taxon>
        <taxon>Lysobacteraceae</taxon>
        <taxon>Marilutibacter</taxon>
    </lineage>
</organism>
<evidence type="ECO:0000256" key="1">
    <source>
        <dbReference type="SAM" id="SignalP"/>
    </source>
</evidence>
<proteinExistence type="predicted"/>
<dbReference type="AlphaFoldDB" id="A0A2U9TG49"/>
<feature type="signal peptide" evidence="1">
    <location>
        <begin position="1"/>
        <end position="21"/>
    </location>
</feature>